<accession>A0ABU5PJJ2</accession>
<comment type="caution">
    <text evidence="3">The sequence shown here is derived from an EMBL/GenBank/DDBJ whole genome shotgun (WGS) entry which is preliminary data.</text>
</comment>
<feature type="compositionally biased region" description="Basic and acidic residues" evidence="1">
    <location>
        <begin position="165"/>
        <end position="175"/>
    </location>
</feature>
<evidence type="ECO:0000256" key="1">
    <source>
        <dbReference type="SAM" id="MobiDB-lite"/>
    </source>
</evidence>
<name>A0ABU5PJJ2_9BACL</name>
<feature type="transmembrane region" description="Helical" evidence="2">
    <location>
        <begin position="77"/>
        <end position="96"/>
    </location>
</feature>
<evidence type="ECO:0000256" key="2">
    <source>
        <dbReference type="SAM" id="Phobius"/>
    </source>
</evidence>
<dbReference type="InterPro" id="IPR024563">
    <property type="entry name" value="YqhR"/>
</dbReference>
<dbReference type="RefSeq" id="WP_323076805.1">
    <property type="nucleotide sequence ID" value="NZ_CBCSKM010000003.1"/>
</dbReference>
<feature type="transmembrane region" description="Helical" evidence="2">
    <location>
        <begin position="140"/>
        <end position="159"/>
    </location>
</feature>
<proteinExistence type="predicted"/>
<dbReference type="Proteomes" id="UP001292216">
    <property type="component" value="Unassembled WGS sequence"/>
</dbReference>
<feature type="transmembrane region" description="Helical" evidence="2">
    <location>
        <begin position="108"/>
        <end position="128"/>
    </location>
</feature>
<evidence type="ECO:0000313" key="3">
    <source>
        <dbReference type="EMBL" id="MEA3570012.1"/>
    </source>
</evidence>
<feature type="region of interest" description="Disordered" evidence="1">
    <location>
        <begin position="165"/>
        <end position="186"/>
    </location>
</feature>
<evidence type="ECO:0000313" key="4">
    <source>
        <dbReference type="Proteomes" id="UP001292216"/>
    </source>
</evidence>
<dbReference type="EMBL" id="JAYERP010000001">
    <property type="protein sequence ID" value="MEA3570012.1"/>
    <property type="molecule type" value="Genomic_DNA"/>
</dbReference>
<organism evidence="3 4">
    <name type="scientific">Paenibacillus phoenicis</name>
    <dbReference type="NCBI Taxonomy" id="554117"/>
    <lineage>
        <taxon>Bacteria</taxon>
        <taxon>Bacillati</taxon>
        <taxon>Bacillota</taxon>
        <taxon>Bacilli</taxon>
        <taxon>Bacillales</taxon>
        <taxon>Paenibacillaceae</taxon>
        <taxon>Paenibacillus</taxon>
    </lineage>
</organism>
<keyword evidence="4" id="KW-1185">Reference proteome</keyword>
<gene>
    <name evidence="3" type="ORF">U9M73_08350</name>
</gene>
<sequence>MKADKEKTQSRVQPWRQQRREHTNIWLYSLEIGLFAGLIWGGVKGVFFYMSFTSVLPGYLLEPFFKNSFLHSQAGYYLGWLSFIGLSILATLIYVLAFRKLKGPSPGILYGIVWWGILFGVLGPLLDLIPPLRELSRTTIISEFCLYLLWGLFIGYTTAEEYTDERAREPQKAREQALSMEGGSKS</sequence>
<dbReference type="Pfam" id="PF11085">
    <property type="entry name" value="YqhR"/>
    <property type="match status" value="1"/>
</dbReference>
<keyword evidence="2" id="KW-1133">Transmembrane helix</keyword>
<protein>
    <submittedName>
        <fullName evidence="3">YqhR family membrane protein</fullName>
    </submittedName>
</protein>
<keyword evidence="2" id="KW-0812">Transmembrane</keyword>
<feature type="transmembrane region" description="Helical" evidence="2">
    <location>
        <begin position="21"/>
        <end position="40"/>
    </location>
</feature>
<keyword evidence="2" id="KW-0472">Membrane</keyword>
<reference evidence="3 4" key="1">
    <citation type="submission" date="2023-12" db="EMBL/GenBank/DDBJ databases">
        <title>Whole genome sequencing of Paenibacillus phoenicis isolated from the Phoenix Mars Lander spacecraft assembly facility.</title>
        <authorList>
            <person name="Garcia A."/>
            <person name="Venkateswaran K."/>
        </authorList>
    </citation>
    <scope>NUCLEOTIDE SEQUENCE [LARGE SCALE GENOMIC DNA]</scope>
    <source>
        <strain evidence="3 4">3PO2SA</strain>
    </source>
</reference>